<dbReference type="Proteomes" id="UP000003250">
    <property type="component" value="Unassembled WGS sequence"/>
</dbReference>
<feature type="compositionally biased region" description="Basic and acidic residues" evidence="1">
    <location>
        <begin position="22"/>
        <end position="33"/>
    </location>
</feature>
<gene>
    <name evidence="2" type="ORF">MAXJ12_08609</name>
</gene>
<dbReference type="RefSeq" id="WP_008835361.1">
    <property type="nucleotide sequence ID" value="NZ_AHAM01000058.1"/>
</dbReference>
<reference evidence="2 3" key="1">
    <citation type="journal article" date="2012" name="J. Bacteriol.">
        <title>Draft Genome Sequence of Mesorhizobium alhagi CCNWXJ12-2T, a Novel Salt-Resistant Species Isolated from the Desert of Northwestern China.</title>
        <authorList>
            <person name="Zhou M."/>
            <person name="Chen W."/>
            <person name="Chen H."/>
            <person name="Wei G."/>
        </authorList>
    </citation>
    <scope>NUCLEOTIDE SEQUENCE [LARGE SCALE GENOMIC DNA]</scope>
    <source>
        <strain evidence="2 3">CCNWXJ12-2</strain>
    </source>
</reference>
<sequence length="103" mass="12097">MTDRIRDDDAPWGKTRLQMAAEAKRKLRDRERERRAANLEQLRARRGQDAGDMSVFVPIAAIRDQEDEWHRRIRRADDTRNFTSRALGDPLPGRSALDLRRTQ</sequence>
<feature type="compositionally biased region" description="Basic and acidic residues" evidence="1">
    <location>
        <begin position="1"/>
        <end position="11"/>
    </location>
</feature>
<protein>
    <submittedName>
        <fullName evidence="2">Uncharacterized protein</fullName>
    </submittedName>
</protein>
<proteinExistence type="predicted"/>
<evidence type="ECO:0000256" key="1">
    <source>
        <dbReference type="SAM" id="MobiDB-lite"/>
    </source>
</evidence>
<evidence type="ECO:0000313" key="3">
    <source>
        <dbReference type="Proteomes" id="UP000003250"/>
    </source>
</evidence>
<feature type="region of interest" description="Disordered" evidence="1">
    <location>
        <begin position="1"/>
        <end position="33"/>
    </location>
</feature>
<evidence type="ECO:0000313" key="2">
    <source>
        <dbReference type="EMBL" id="EHK57652.1"/>
    </source>
</evidence>
<organism evidence="2 3">
    <name type="scientific">Mesorhizobium alhagi CCNWXJ12-2</name>
    <dbReference type="NCBI Taxonomy" id="1107882"/>
    <lineage>
        <taxon>Bacteria</taxon>
        <taxon>Pseudomonadati</taxon>
        <taxon>Pseudomonadota</taxon>
        <taxon>Alphaproteobacteria</taxon>
        <taxon>Hyphomicrobiales</taxon>
        <taxon>Phyllobacteriaceae</taxon>
        <taxon>Allomesorhizobium</taxon>
    </lineage>
</organism>
<dbReference type="PATRIC" id="fig|1107882.3.peg.1680"/>
<dbReference type="AlphaFoldDB" id="H0HNJ9"/>
<keyword evidence="3" id="KW-1185">Reference proteome</keyword>
<accession>H0HNJ9</accession>
<dbReference type="EMBL" id="AHAM01000058">
    <property type="protein sequence ID" value="EHK57652.1"/>
    <property type="molecule type" value="Genomic_DNA"/>
</dbReference>
<feature type="region of interest" description="Disordered" evidence="1">
    <location>
        <begin position="79"/>
        <end position="103"/>
    </location>
</feature>
<name>H0HNJ9_9HYPH</name>